<dbReference type="GO" id="GO:0030170">
    <property type="term" value="F:pyridoxal phosphate binding"/>
    <property type="evidence" value="ECO:0007669"/>
    <property type="project" value="TreeGrafter"/>
</dbReference>
<dbReference type="GO" id="GO:0008483">
    <property type="term" value="F:transaminase activity"/>
    <property type="evidence" value="ECO:0007669"/>
    <property type="project" value="TreeGrafter"/>
</dbReference>
<dbReference type="EMBL" id="PFTB01000038">
    <property type="protein sequence ID" value="PJB99469.1"/>
    <property type="molecule type" value="Genomic_DNA"/>
</dbReference>
<dbReference type="Pfam" id="PF01041">
    <property type="entry name" value="DegT_DnrJ_EryC1"/>
    <property type="match status" value="2"/>
</dbReference>
<evidence type="ECO:0000256" key="1">
    <source>
        <dbReference type="PIRSR" id="PIRSR000390-1"/>
    </source>
</evidence>
<protein>
    <recommendedName>
        <fullName evidence="6">Aminotransferase</fullName>
    </recommendedName>
</protein>
<dbReference type="GO" id="GO:0000271">
    <property type="term" value="P:polysaccharide biosynthetic process"/>
    <property type="evidence" value="ECO:0007669"/>
    <property type="project" value="TreeGrafter"/>
</dbReference>
<dbReference type="PANTHER" id="PTHR30244:SF34">
    <property type="entry name" value="DTDP-4-AMINO-4,6-DIDEOXYGALACTOSE TRANSAMINASE"/>
    <property type="match status" value="1"/>
</dbReference>
<evidence type="ECO:0000256" key="2">
    <source>
        <dbReference type="PIRSR" id="PIRSR000390-2"/>
    </source>
</evidence>
<organism evidence="4 5">
    <name type="scientific">Candidatus Nealsonbacteria bacterium CG_4_9_14_0_8_um_filter_35_12</name>
    <dbReference type="NCBI Taxonomy" id="1974692"/>
    <lineage>
        <taxon>Bacteria</taxon>
        <taxon>Candidatus Nealsoniibacteriota</taxon>
    </lineage>
</organism>
<dbReference type="SUPFAM" id="SSF53383">
    <property type="entry name" value="PLP-dependent transferases"/>
    <property type="match status" value="1"/>
</dbReference>
<dbReference type="InterPro" id="IPR015424">
    <property type="entry name" value="PyrdxlP-dep_Trfase"/>
</dbReference>
<dbReference type="InterPro" id="IPR015422">
    <property type="entry name" value="PyrdxlP-dep_Trfase_small"/>
</dbReference>
<reference evidence="5" key="1">
    <citation type="submission" date="2017-09" db="EMBL/GenBank/DDBJ databases">
        <title>Depth-based differentiation of microbial function through sediment-hosted aquifers and enrichment of novel symbionts in the deep terrestrial subsurface.</title>
        <authorList>
            <person name="Probst A.J."/>
            <person name="Ladd B."/>
            <person name="Jarett J.K."/>
            <person name="Geller-Mcgrath D.E."/>
            <person name="Sieber C.M.K."/>
            <person name="Emerson J.B."/>
            <person name="Anantharaman K."/>
            <person name="Thomas B.C."/>
            <person name="Malmstrom R."/>
            <person name="Stieglmeier M."/>
            <person name="Klingl A."/>
            <person name="Woyke T."/>
            <person name="Ryan C.M."/>
            <person name="Banfield J.F."/>
        </authorList>
    </citation>
    <scope>NUCLEOTIDE SEQUENCE [LARGE SCALE GENOMIC DNA]</scope>
</reference>
<feature type="modified residue" description="N6-(pyridoxal phosphate)lysine" evidence="2">
    <location>
        <position position="220"/>
    </location>
</feature>
<dbReference type="PANTHER" id="PTHR30244">
    <property type="entry name" value="TRANSAMINASE"/>
    <property type="match status" value="1"/>
</dbReference>
<gene>
    <name evidence="4" type="ORF">CO077_01575</name>
</gene>
<dbReference type="Gene3D" id="3.40.640.10">
    <property type="entry name" value="Type I PLP-dependent aspartate aminotransferase-like (Major domain)"/>
    <property type="match status" value="1"/>
</dbReference>
<dbReference type="Proteomes" id="UP000228875">
    <property type="component" value="Unassembled WGS sequence"/>
</dbReference>
<feature type="active site" description="Proton acceptor" evidence="1">
    <location>
        <position position="220"/>
    </location>
</feature>
<comment type="similarity">
    <text evidence="3">Belongs to the DegT/DnrJ/EryC1 family.</text>
</comment>
<dbReference type="InterPro" id="IPR000653">
    <property type="entry name" value="DegT/StrS_aminotransferase"/>
</dbReference>
<name>A0A2M8DMV9_9BACT</name>
<proteinExistence type="inferred from homology"/>
<evidence type="ECO:0008006" key="6">
    <source>
        <dbReference type="Google" id="ProtNLM"/>
    </source>
</evidence>
<dbReference type="AlphaFoldDB" id="A0A2M8DMV9"/>
<dbReference type="PIRSF" id="PIRSF000390">
    <property type="entry name" value="PLP_StrS"/>
    <property type="match status" value="1"/>
</dbReference>
<keyword evidence="2 3" id="KW-0663">Pyridoxal phosphate</keyword>
<sequence length="458" mass="52174">MKYCQEFKPAKILLNKIYAGKPISISLSPNTEKDDIDLALKLIFQPRKWKIGVNQSNQYKSASQELEEEFKKYLGVKPAFAKASAGKYAISFNSGRAGLMAILDALEVKEKDEVLLQAFTCNSAVNPILYFGAKPVFVDIDETINLDPEDLKKKITKKSKAVMIQHTFGRPAKINEVSKICQKYNLFLIEDCAHSLGAKYKGENCGTFGDAAFFSFGRDKIISSVFGGMVVTNNEKIGERIKEFQEKLDFPSNFWIFQQLLHPILTNYIVLPAYSVNSALGRTILGLLHILKVLSKGVYKKEKKGEIPEYFPKKLPNALAILALNQFKKLERFNEHRREIADFYENELKNTKFVPPLAKSRENITPTFMRYPILTNLDTDEILQEARKRKIYLDDGWRKTPIVPPDTKIDKMKYILGSCPKAEEIAKKILNLPTHINISQKDAQKIIDFLIKFSNKIS</sequence>
<evidence type="ECO:0000313" key="4">
    <source>
        <dbReference type="EMBL" id="PJB99469.1"/>
    </source>
</evidence>
<dbReference type="Gene3D" id="3.90.1150.10">
    <property type="entry name" value="Aspartate Aminotransferase, domain 1"/>
    <property type="match status" value="1"/>
</dbReference>
<accession>A0A2M8DMV9</accession>
<evidence type="ECO:0000313" key="5">
    <source>
        <dbReference type="Proteomes" id="UP000228875"/>
    </source>
</evidence>
<dbReference type="InterPro" id="IPR015421">
    <property type="entry name" value="PyrdxlP-dep_Trfase_major"/>
</dbReference>
<evidence type="ECO:0000256" key="3">
    <source>
        <dbReference type="RuleBase" id="RU004508"/>
    </source>
</evidence>
<comment type="caution">
    <text evidence="4">The sequence shown here is derived from an EMBL/GenBank/DDBJ whole genome shotgun (WGS) entry which is preliminary data.</text>
</comment>